<dbReference type="SUPFAM" id="SSF50370">
    <property type="entry name" value="Ricin B-like lectins"/>
    <property type="match status" value="1"/>
</dbReference>
<sequence>MDVKGRRIFRVALLFIMFSLVLTSSFYAENLSDTTAVTVSTEEFSNPVNTAGADPYVMLHDDGYYYFMRTLGHRLDIWRSRTLTGIDLGERKTVWTRPANLHDIWAPEIHHIDGKWYIYYTANTGCGDACRGVYVLENDSANPLEGEWVDKGRINTQYSGLDGTVFEHNGEKYFLYAAYGNWSGQHGSAIAIAKMVNPWTLTGENEILTYPEYAWEKYGMHVNEGAVILKREDKVHLVYSASACWMDQYAIGMLSTSEDSNLLDPNAWTKSAEPLFKSSPENGVYGPGHNYFVKSKDGTQDWIVYHGNNNPGEGCGARPTRMQEVNWNADATPDFGIPTNGPLAVPSGEYRIEAEHGTLHKVKLNNVKNSTNQTVSLNNVNSSLLIEDINVPEAGTYTMTVKYSNYAGPDATSYVSVNGKPATVLSYPSTGKNNFSTVTMDVELRKGYNNMIEFTKKKHQLEIDYIEISGKVTASVESGAEYKLVNPHGNKALHVDEWNNVLTWDDSEGGDSQRWEMVALEDGSYKVVNPATNMVLAIEGDPQTPWANVNVQAWNNTDIQKWRVVHVGGGYYKLFNVASGKSLDVGGANIDSGANVGTWEDIPGGPAQMWVLYKLD</sequence>
<evidence type="ECO:0000313" key="8">
    <source>
        <dbReference type="Proteomes" id="UP001596147"/>
    </source>
</evidence>
<dbReference type="RefSeq" id="WP_382353588.1">
    <property type="nucleotide sequence ID" value="NZ_JBHSMC010000020.1"/>
</dbReference>
<reference evidence="8" key="1">
    <citation type="journal article" date="2019" name="Int. J. Syst. Evol. Microbiol.">
        <title>The Global Catalogue of Microorganisms (GCM) 10K type strain sequencing project: providing services to taxonomists for standard genome sequencing and annotation.</title>
        <authorList>
            <consortium name="The Broad Institute Genomics Platform"/>
            <consortium name="The Broad Institute Genome Sequencing Center for Infectious Disease"/>
            <person name="Wu L."/>
            <person name="Ma J."/>
        </authorList>
    </citation>
    <scope>NUCLEOTIDE SEQUENCE [LARGE SCALE GENOMIC DNA]</scope>
    <source>
        <strain evidence="8">CGMCC 1.12237</strain>
    </source>
</reference>
<dbReference type="SMART" id="SM00458">
    <property type="entry name" value="RICIN"/>
    <property type="match status" value="1"/>
</dbReference>
<dbReference type="InterPro" id="IPR055240">
    <property type="entry name" value="CBM13-like"/>
</dbReference>
<dbReference type="Gene3D" id="2.115.10.20">
    <property type="entry name" value="Glycosyl hydrolase domain, family 43"/>
    <property type="match status" value="1"/>
</dbReference>
<dbReference type="Gene3D" id="2.80.10.50">
    <property type="match status" value="1"/>
</dbReference>
<keyword evidence="4" id="KW-0326">Glycosidase</keyword>
<feature type="domain" description="CBM6" evidence="6">
    <location>
        <begin position="350"/>
        <end position="469"/>
    </location>
</feature>
<evidence type="ECO:0000256" key="5">
    <source>
        <dbReference type="SAM" id="SignalP"/>
    </source>
</evidence>
<comment type="similarity">
    <text evidence="1">Belongs to the glycosyl hydrolase 43 family.</text>
</comment>
<dbReference type="InterPro" id="IPR000772">
    <property type="entry name" value="Ricin_B_lectin"/>
</dbReference>
<dbReference type="PANTHER" id="PTHR43817:SF1">
    <property type="entry name" value="HYDROLASE, FAMILY 43, PUTATIVE (AFU_ORTHOLOGUE AFUA_3G01660)-RELATED"/>
    <property type="match status" value="1"/>
</dbReference>
<evidence type="ECO:0000256" key="2">
    <source>
        <dbReference type="ARBA" id="ARBA00022729"/>
    </source>
</evidence>
<proteinExistence type="inferred from homology"/>
<dbReference type="Gene3D" id="2.60.120.260">
    <property type="entry name" value="Galactose-binding domain-like"/>
    <property type="match status" value="1"/>
</dbReference>
<feature type="signal peptide" evidence="5">
    <location>
        <begin position="1"/>
        <end position="28"/>
    </location>
</feature>
<dbReference type="InterPro" id="IPR008979">
    <property type="entry name" value="Galactose-bd-like_sf"/>
</dbReference>
<dbReference type="PROSITE" id="PS51175">
    <property type="entry name" value="CBM6"/>
    <property type="match status" value="1"/>
</dbReference>
<evidence type="ECO:0000256" key="1">
    <source>
        <dbReference type="ARBA" id="ARBA00009865"/>
    </source>
</evidence>
<dbReference type="PROSITE" id="PS50231">
    <property type="entry name" value="RICIN_B_LECTIN"/>
    <property type="match status" value="1"/>
</dbReference>
<keyword evidence="2 5" id="KW-0732">Signal</keyword>
<dbReference type="EMBL" id="JBHSMC010000020">
    <property type="protein sequence ID" value="MFC5466107.1"/>
    <property type="molecule type" value="Genomic_DNA"/>
</dbReference>
<evidence type="ECO:0000313" key="7">
    <source>
        <dbReference type="EMBL" id="MFC5466107.1"/>
    </source>
</evidence>
<dbReference type="SUPFAM" id="SSF49785">
    <property type="entry name" value="Galactose-binding domain-like"/>
    <property type="match status" value="1"/>
</dbReference>
<dbReference type="InterPro" id="IPR006710">
    <property type="entry name" value="Glyco_hydro_43"/>
</dbReference>
<dbReference type="InterPro" id="IPR005084">
    <property type="entry name" value="CBM6"/>
</dbReference>
<dbReference type="CDD" id="cd00161">
    <property type="entry name" value="beta-trefoil_Ricin-like"/>
    <property type="match status" value="1"/>
</dbReference>
<keyword evidence="8" id="KW-1185">Reference proteome</keyword>
<dbReference type="SUPFAM" id="SSF75005">
    <property type="entry name" value="Arabinanase/levansucrase/invertase"/>
    <property type="match status" value="1"/>
</dbReference>
<evidence type="ECO:0000256" key="4">
    <source>
        <dbReference type="ARBA" id="ARBA00023295"/>
    </source>
</evidence>
<dbReference type="InterPro" id="IPR023296">
    <property type="entry name" value="Glyco_hydro_beta-prop_sf"/>
</dbReference>
<dbReference type="Pfam" id="PF22704">
    <property type="entry name" value="CBM13-like"/>
    <property type="match status" value="1"/>
</dbReference>
<dbReference type="Pfam" id="PF04616">
    <property type="entry name" value="Glyco_hydro_43"/>
    <property type="match status" value="1"/>
</dbReference>
<evidence type="ECO:0000256" key="3">
    <source>
        <dbReference type="ARBA" id="ARBA00022801"/>
    </source>
</evidence>
<dbReference type="Proteomes" id="UP001596147">
    <property type="component" value="Unassembled WGS sequence"/>
</dbReference>
<dbReference type="InterPro" id="IPR035992">
    <property type="entry name" value="Ricin_B-like_lectins"/>
</dbReference>
<dbReference type="Pfam" id="PF14200">
    <property type="entry name" value="RicinB_lectin_2"/>
    <property type="match status" value="2"/>
</dbReference>
<comment type="caution">
    <text evidence="7">The sequence shown here is derived from an EMBL/GenBank/DDBJ whole genome shotgun (WGS) entry which is preliminary data.</text>
</comment>
<keyword evidence="3" id="KW-0378">Hydrolase</keyword>
<gene>
    <name evidence="7" type="ORF">ACFPM4_15345</name>
</gene>
<organism evidence="7 8">
    <name type="scientific">Lederbergia graminis</name>
    <dbReference type="NCBI Taxonomy" id="735518"/>
    <lineage>
        <taxon>Bacteria</taxon>
        <taxon>Bacillati</taxon>
        <taxon>Bacillota</taxon>
        <taxon>Bacilli</taxon>
        <taxon>Bacillales</taxon>
        <taxon>Bacillaceae</taxon>
        <taxon>Lederbergia</taxon>
    </lineage>
</organism>
<dbReference type="PANTHER" id="PTHR43817">
    <property type="entry name" value="GLYCOSYL HYDROLASE"/>
    <property type="match status" value="1"/>
</dbReference>
<accession>A0ABW0LM60</accession>
<evidence type="ECO:0000259" key="6">
    <source>
        <dbReference type="PROSITE" id="PS51175"/>
    </source>
</evidence>
<protein>
    <submittedName>
        <fullName evidence="7">Family 43 glycosylhydrolase</fullName>
    </submittedName>
</protein>
<name>A0ABW0LM60_9BACI</name>
<feature type="chain" id="PRO_5045298931" evidence="5">
    <location>
        <begin position="29"/>
        <end position="616"/>
    </location>
</feature>
<dbReference type="CDD" id="cd18820">
    <property type="entry name" value="GH43_LbAraf43-like"/>
    <property type="match status" value="1"/>
</dbReference>